<keyword evidence="10" id="KW-0539">Nucleus</keyword>
<evidence type="ECO:0000256" key="11">
    <source>
        <dbReference type="SAM" id="MobiDB-lite"/>
    </source>
</evidence>
<dbReference type="GO" id="GO:0003677">
    <property type="term" value="F:DNA binding"/>
    <property type="evidence" value="ECO:0007669"/>
    <property type="project" value="UniProtKB-KW"/>
</dbReference>
<evidence type="ECO:0000313" key="14">
    <source>
        <dbReference type="Proteomes" id="UP000472270"/>
    </source>
</evidence>
<dbReference type="PANTHER" id="PTHR13286:SF6">
    <property type="entry name" value="HISTONE DEACETYLASE COMPLEX SUBUNIT SAP30L-RELATED"/>
    <property type="match status" value="1"/>
</dbReference>
<dbReference type="Ensembl" id="ENSSRHT00000036034.1">
    <property type="protein sequence ID" value="ENSSRHP00000035009.1"/>
    <property type="gene ID" value="ENSSRHG00000017983.1"/>
</dbReference>
<dbReference type="InterPro" id="IPR025717">
    <property type="entry name" value="SAP30_zn-finger"/>
</dbReference>
<accession>A0A673I8A2</accession>
<comment type="similarity">
    <text evidence="2">Belongs to the SAP30 family.</text>
</comment>
<keyword evidence="7" id="KW-0805">Transcription regulation</keyword>
<keyword evidence="8" id="KW-0238">DNA-binding</keyword>
<evidence type="ECO:0000256" key="9">
    <source>
        <dbReference type="ARBA" id="ARBA00023163"/>
    </source>
</evidence>
<dbReference type="GO" id="GO:0003712">
    <property type="term" value="F:transcription coregulator activity"/>
    <property type="evidence" value="ECO:0007669"/>
    <property type="project" value="TreeGrafter"/>
</dbReference>
<dbReference type="GO" id="GO:0008270">
    <property type="term" value="F:zinc ion binding"/>
    <property type="evidence" value="ECO:0007669"/>
    <property type="project" value="UniProtKB-KW"/>
</dbReference>
<dbReference type="GO" id="GO:0000118">
    <property type="term" value="C:histone deacetylase complex"/>
    <property type="evidence" value="ECO:0007669"/>
    <property type="project" value="TreeGrafter"/>
</dbReference>
<keyword evidence="4" id="KW-0479">Metal-binding</keyword>
<keyword evidence="5" id="KW-0863">Zinc-finger</keyword>
<keyword evidence="6" id="KW-0862">Zinc</keyword>
<dbReference type="GO" id="GO:0006355">
    <property type="term" value="P:regulation of DNA-templated transcription"/>
    <property type="evidence" value="ECO:0007669"/>
    <property type="project" value="TreeGrafter"/>
</dbReference>
<keyword evidence="9" id="KW-0804">Transcription</keyword>
<evidence type="ECO:0000256" key="1">
    <source>
        <dbReference type="ARBA" id="ARBA00004123"/>
    </source>
</evidence>
<comment type="subcellular location">
    <subcellularLocation>
        <location evidence="1">Nucleus</location>
    </subcellularLocation>
</comment>
<dbReference type="FunFam" id="3.40.1800.30:FF:000001">
    <property type="entry name" value="Histone deacetylase complex subunit"/>
    <property type="match status" value="1"/>
</dbReference>
<evidence type="ECO:0000256" key="4">
    <source>
        <dbReference type="ARBA" id="ARBA00022723"/>
    </source>
</evidence>
<organism evidence="13 14">
    <name type="scientific">Sinocyclocheilus rhinocerous</name>
    <dbReference type="NCBI Taxonomy" id="307959"/>
    <lineage>
        <taxon>Eukaryota</taxon>
        <taxon>Metazoa</taxon>
        <taxon>Chordata</taxon>
        <taxon>Craniata</taxon>
        <taxon>Vertebrata</taxon>
        <taxon>Euteleostomi</taxon>
        <taxon>Actinopterygii</taxon>
        <taxon>Neopterygii</taxon>
        <taxon>Teleostei</taxon>
        <taxon>Ostariophysi</taxon>
        <taxon>Cypriniformes</taxon>
        <taxon>Cyprinidae</taxon>
        <taxon>Cyprininae</taxon>
        <taxon>Sinocyclocheilus</taxon>
    </lineage>
</organism>
<evidence type="ECO:0000259" key="12">
    <source>
        <dbReference type="Pfam" id="PF13866"/>
    </source>
</evidence>
<keyword evidence="14" id="KW-1185">Reference proteome</keyword>
<dbReference type="AlphaFoldDB" id="A0A673I8A2"/>
<evidence type="ECO:0000256" key="10">
    <source>
        <dbReference type="ARBA" id="ARBA00023242"/>
    </source>
</evidence>
<dbReference type="PANTHER" id="PTHR13286">
    <property type="entry name" value="SAP30"/>
    <property type="match status" value="1"/>
</dbReference>
<name>A0A673I8A2_9TELE</name>
<evidence type="ECO:0000256" key="7">
    <source>
        <dbReference type="ARBA" id="ARBA00023015"/>
    </source>
</evidence>
<dbReference type="Proteomes" id="UP000472270">
    <property type="component" value="Unassembled WGS sequence"/>
</dbReference>
<evidence type="ECO:0000256" key="3">
    <source>
        <dbReference type="ARBA" id="ARBA00022491"/>
    </source>
</evidence>
<dbReference type="Pfam" id="PF13866">
    <property type="entry name" value="zf-SAP30"/>
    <property type="match status" value="1"/>
</dbReference>
<evidence type="ECO:0000313" key="13">
    <source>
        <dbReference type="Ensembl" id="ENSSRHP00000035009.1"/>
    </source>
</evidence>
<feature type="region of interest" description="Disordered" evidence="11">
    <location>
        <begin position="83"/>
        <end position="103"/>
    </location>
</feature>
<proteinExistence type="inferred from homology"/>
<dbReference type="Gene3D" id="3.40.1800.30">
    <property type="match status" value="1"/>
</dbReference>
<reference evidence="13" key="2">
    <citation type="submission" date="2025-09" db="UniProtKB">
        <authorList>
            <consortium name="Ensembl"/>
        </authorList>
    </citation>
    <scope>IDENTIFICATION</scope>
</reference>
<evidence type="ECO:0000256" key="8">
    <source>
        <dbReference type="ARBA" id="ARBA00023125"/>
    </source>
</evidence>
<keyword evidence="3" id="KW-0678">Repressor</keyword>
<protein>
    <submittedName>
        <fullName evidence="13">Histone deacetylase complex subunit SAP30L-like</fullName>
    </submittedName>
</protein>
<evidence type="ECO:0000256" key="6">
    <source>
        <dbReference type="ARBA" id="ARBA00022833"/>
    </source>
</evidence>
<gene>
    <name evidence="13" type="primary">LOC107713588</name>
</gene>
<evidence type="ECO:0000256" key="2">
    <source>
        <dbReference type="ARBA" id="ARBA00006283"/>
    </source>
</evidence>
<sequence length="176" mass="19926">VMNGFSTEEDSHDAPPAPPFFGQSCCLIEDGERCGRAAGNASFSKRIQKSISQRKLKLDIDKSVRHLYICDFHKNFIQSVRNKRKRKTSDDGGESPEHDAEVPEVNQDSSLSCFWCFQGVFMFALLQHQVAPAAFSESCSISARFVSQLLSRPYKILHYLVMCEKRLFSCFSLLFA</sequence>
<dbReference type="InterPro" id="IPR024145">
    <property type="entry name" value="His_deAcase_SAP30/SAP30L"/>
</dbReference>
<reference evidence="13" key="1">
    <citation type="submission" date="2025-08" db="UniProtKB">
        <authorList>
            <consortium name="Ensembl"/>
        </authorList>
    </citation>
    <scope>IDENTIFICATION</scope>
</reference>
<feature type="domain" description="Histone deacetylase complex subunit SAP30 zinc-finger" evidence="12">
    <location>
        <begin position="22"/>
        <end position="91"/>
    </location>
</feature>
<evidence type="ECO:0000256" key="5">
    <source>
        <dbReference type="ARBA" id="ARBA00022771"/>
    </source>
</evidence>